<dbReference type="InterPro" id="IPR013325">
    <property type="entry name" value="RNA_pol_sigma_r2"/>
</dbReference>
<name>A0ABP9BVQ5_9SPHI</name>
<evidence type="ECO:0000256" key="1">
    <source>
        <dbReference type="ARBA" id="ARBA00023015"/>
    </source>
</evidence>
<keyword evidence="3" id="KW-0238">DNA-binding</keyword>
<keyword evidence="2" id="KW-0731">Sigma factor</keyword>
<evidence type="ECO:0000256" key="4">
    <source>
        <dbReference type="ARBA" id="ARBA00023163"/>
    </source>
</evidence>
<keyword evidence="1" id="KW-0805">Transcription regulation</keyword>
<feature type="domain" description="RNA polymerase sigma-70 region 2" evidence="5">
    <location>
        <begin position="27"/>
        <end position="88"/>
    </location>
</feature>
<dbReference type="EMBL" id="BAABIQ010000041">
    <property type="protein sequence ID" value="GAA4800784.1"/>
    <property type="molecule type" value="Genomic_DNA"/>
</dbReference>
<dbReference type="InterPro" id="IPR007627">
    <property type="entry name" value="RNA_pol_sigma70_r2"/>
</dbReference>
<evidence type="ECO:0000313" key="7">
    <source>
        <dbReference type="Proteomes" id="UP001501411"/>
    </source>
</evidence>
<dbReference type="Gene3D" id="1.10.1740.10">
    <property type="match status" value="1"/>
</dbReference>
<dbReference type="PANTHER" id="PTHR43133:SF8">
    <property type="entry name" value="RNA POLYMERASE SIGMA FACTOR HI_1459-RELATED"/>
    <property type="match status" value="1"/>
</dbReference>
<gene>
    <name evidence="6" type="ORF">GCM10023231_31950</name>
</gene>
<dbReference type="SUPFAM" id="SSF88946">
    <property type="entry name" value="Sigma2 domain of RNA polymerase sigma factors"/>
    <property type="match status" value="1"/>
</dbReference>
<protein>
    <recommendedName>
        <fullName evidence="5">RNA polymerase sigma-70 region 2 domain-containing protein</fullName>
    </recommendedName>
</protein>
<evidence type="ECO:0000259" key="5">
    <source>
        <dbReference type="Pfam" id="PF04542"/>
    </source>
</evidence>
<dbReference type="Pfam" id="PF04542">
    <property type="entry name" value="Sigma70_r2"/>
    <property type="match status" value="1"/>
</dbReference>
<dbReference type="RefSeq" id="WP_345233089.1">
    <property type="nucleotide sequence ID" value="NZ_BAABIQ010000041.1"/>
</dbReference>
<evidence type="ECO:0000256" key="2">
    <source>
        <dbReference type="ARBA" id="ARBA00023082"/>
    </source>
</evidence>
<keyword evidence="7" id="KW-1185">Reference proteome</keyword>
<dbReference type="InterPro" id="IPR039425">
    <property type="entry name" value="RNA_pol_sigma-70-like"/>
</dbReference>
<comment type="caution">
    <text evidence="6">The sequence shown here is derived from an EMBL/GenBank/DDBJ whole genome shotgun (WGS) entry which is preliminary data.</text>
</comment>
<reference evidence="7" key="1">
    <citation type="journal article" date="2019" name="Int. J. Syst. Evol. Microbiol.">
        <title>The Global Catalogue of Microorganisms (GCM) 10K type strain sequencing project: providing services to taxonomists for standard genome sequencing and annotation.</title>
        <authorList>
            <consortium name="The Broad Institute Genomics Platform"/>
            <consortium name="The Broad Institute Genome Sequencing Center for Infectious Disease"/>
            <person name="Wu L."/>
            <person name="Ma J."/>
        </authorList>
    </citation>
    <scope>NUCLEOTIDE SEQUENCE [LARGE SCALE GENOMIC DNA]</scope>
    <source>
        <strain evidence="7">JCM 18200</strain>
    </source>
</reference>
<organism evidence="6 7">
    <name type="scientific">Olivibacter ginsenosidimutans</name>
    <dbReference type="NCBI Taxonomy" id="1176537"/>
    <lineage>
        <taxon>Bacteria</taxon>
        <taxon>Pseudomonadati</taxon>
        <taxon>Bacteroidota</taxon>
        <taxon>Sphingobacteriia</taxon>
        <taxon>Sphingobacteriales</taxon>
        <taxon>Sphingobacteriaceae</taxon>
        <taxon>Olivibacter</taxon>
    </lineage>
</organism>
<proteinExistence type="predicted"/>
<sequence length="106" mass="12841">MPKYTLYTDEQLFDRVCQGDDLAFKELYERYWDTLWHYVSSTTNADDAKDIIQDVFTSIWQKRTDLQLKRSFRAYLYRTTLNKIIDRSTHAKYAERYKATLAKNHQ</sequence>
<evidence type="ECO:0000313" key="6">
    <source>
        <dbReference type="EMBL" id="GAA4800784.1"/>
    </source>
</evidence>
<accession>A0ABP9BVQ5</accession>
<dbReference type="Proteomes" id="UP001501411">
    <property type="component" value="Unassembled WGS sequence"/>
</dbReference>
<evidence type="ECO:0000256" key="3">
    <source>
        <dbReference type="ARBA" id="ARBA00023125"/>
    </source>
</evidence>
<dbReference type="PANTHER" id="PTHR43133">
    <property type="entry name" value="RNA POLYMERASE ECF-TYPE SIGMA FACTO"/>
    <property type="match status" value="1"/>
</dbReference>
<keyword evidence="4" id="KW-0804">Transcription</keyword>